<evidence type="ECO:0000256" key="1">
    <source>
        <dbReference type="ARBA" id="ARBA00006281"/>
    </source>
</evidence>
<dbReference type="Proteomes" id="UP000070444">
    <property type="component" value="Unassembled WGS sequence"/>
</dbReference>
<sequence>MDQDRARNLFELGGKLIIFNYPVGWEFSIDLLSWKVDKDFKGLKFIPPGVHLISFRPDDMKSSLPDSTSLVLEFEEKQTWVLEFDPETETIINLNLTDPTKAKNVEYDIHYFDPFMGYYTVDPPTQYNEWQKLSNYITSPLVSKALPLPDHNLDELKLVEVDYKKWLKDQHYDGKDITKNMMDKSKYLEYLITSEYKNYNELLGSYQLSFLTLYLGQKYTGLTYWKQVTELICQSPTYLEDNIKFVVDYLETITQQFYHLPEDFFASDLTNQNFLTNLLTELNETLQELQLENADNLRFLKVYKNFKNCLKNRFGFEAEGINLEEFESVEELMAMGDDAPAIVEL</sequence>
<evidence type="ECO:0000313" key="5">
    <source>
        <dbReference type="Proteomes" id="UP000070444"/>
    </source>
</evidence>
<evidence type="ECO:0000259" key="2">
    <source>
        <dbReference type="Pfam" id="PF05282"/>
    </source>
</evidence>
<dbReference type="Pfam" id="PF05282">
    <property type="entry name" value="AAR2"/>
    <property type="match status" value="1"/>
</dbReference>
<dbReference type="InterPro" id="IPR038514">
    <property type="entry name" value="AAR2_C_sf"/>
</dbReference>
<name>A0A137NR11_CONC2</name>
<feature type="domain" description="AAR2 N-terminal" evidence="3">
    <location>
        <begin position="15"/>
        <end position="147"/>
    </location>
</feature>
<dbReference type="InterPro" id="IPR033648">
    <property type="entry name" value="AAR2_C"/>
</dbReference>
<feature type="domain" description="AAR2 C-terminal" evidence="2">
    <location>
        <begin position="170"/>
        <end position="317"/>
    </location>
</feature>
<evidence type="ECO:0000259" key="3">
    <source>
        <dbReference type="Pfam" id="PF20981"/>
    </source>
</evidence>
<dbReference type="InterPro" id="IPR007946">
    <property type="entry name" value="AAR2"/>
</dbReference>
<organism evidence="4 5">
    <name type="scientific">Conidiobolus coronatus (strain ATCC 28846 / CBS 209.66 / NRRL 28638)</name>
    <name type="common">Delacroixia coronata</name>
    <dbReference type="NCBI Taxonomy" id="796925"/>
    <lineage>
        <taxon>Eukaryota</taxon>
        <taxon>Fungi</taxon>
        <taxon>Fungi incertae sedis</taxon>
        <taxon>Zoopagomycota</taxon>
        <taxon>Entomophthoromycotina</taxon>
        <taxon>Entomophthoromycetes</taxon>
        <taxon>Entomophthorales</taxon>
        <taxon>Ancylistaceae</taxon>
        <taxon>Conidiobolus</taxon>
    </lineage>
</organism>
<proteinExistence type="inferred from homology"/>
<dbReference type="PANTHER" id="PTHR12689:SF4">
    <property type="entry name" value="PROTEIN AAR2 HOMOLOG"/>
    <property type="match status" value="1"/>
</dbReference>
<dbReference type="EMBL" id="KQ964947">
    <property type="protein sequence ID" value="KXN65206.1"/>
    <property type="molecule type" value="Genomic_DNA"/>
</dbReference>
<keyword evidence="5" id="KW-1185">Reference proteome</keyword>
<accession>A0A137NR11</accession>
<dbReference type="CDD" id="cd13778">
    <property type="entry name" value="Aar2_C"/>
    <property type="match status" value="1"/>
</dbReference>
<evidence type="ECO:0008006" key="6">
    <source>
        <dbReference type="Google" id="ProtNLM"/>
    </source>
</evidence>
<dbReference type="CDD" id="cd13777">
    <property type="entry name" value="Aar2_N"/>
    <property type="match status" value="1"/>
</dbReference>
<evidence type="ECO:0000313" key="4">
    <source>
        <dbReference type="EMBL" id="KXN65206.1"/>
    </source>
</evidence>
<dbReference type="OMA" id="YNNDWKE"/>
<dbReference type="STRING" id="796925.A0A137NR11"/>
<dbReference type="Pfam" id="PF20981">
    <property type="entry name" value="AAR2_1st"/>
    <property type="match status" value="1"/>
</dbReference>
<protein>
    <recommendedName>
        <fullName evidence="6">AAR2-domain-containing protein</fullName>
    </recommendedName>
</protein>
<reference evidence="4 5" key="1">
    <citation type="journal article" date="2015" name="Genome Biol. Evol.">
        <title>Phylogenomic analyses indicate that early fungi evolved digesting cell walls of algal ancestors of land plants.</title>
        <authorList>
            <person name="Chang Y."/>
            <person name="Wang S."/>
            <person name="Sekimoto S."/>
            <person name="Aerts A.L."/>
            <person name="Choi C."/>
            <person name="Clum A."/>
            <person name="LaButti K.M."/>
            <person name="Lindquist E.A."/>
            <person name="Yee Ngan C."/>
            <person name="Ohm R.A."/>
            <person name="Salamov A.A."/>
            <person name="Grigoriev I.V."/>
            <person name="Spatafora J.W."/>
            <person name="Berbee M.L."/>
        </authorList>
    </citation>
    <scope>NUCLEOTIDE SEQUENCE [LARGE SCALE GENOMIC DNA]</scope>
    <source>
        <strain evidence="4 5">NRRL 28638</strain>
    </source>
</reference>
<dbReference type="GO" id="GO:0000244">
    <property type="term" value="P:spliceosomal tri-snRNP complex assembly"/>
    <property type="evidence" value="ECO:0007669"/>
    <property type="project" value="TreeGrafter"/>
</dbReference>
<comment type="similarity">
    <text evidence="1">Belongs to the AAR2 family.</text>
</comment>
<dbReference type="InterPro" id="IPR033647">
    <property type="entry name" value="Aar2_N"/>
</dbReference>
<dbReference type="PANTHER" id="PTHR12689">
    <property type="entry name" value="A1 CISTRON SPLICING FACTOR AAR2-RELATED"/>
    <property type="match status" value="1"/>
</dbReference>
<dbReference type="OrthoDB" id="201752at2759"/>
<dbReference type="Gene3D" id="1.25.40.550">
    <property type="entry name" value="Aar2, C-terminal domain-like"/>
    <property type="match status" value="1"/>
</dbReference>
<gene>
    <name evidence="4" type="ORF">CONCODRAFT_20847</name>
</gene>
<dbReference type="AlphaFoldDB" id="A0A137NR11"/>